<feature type="transmembrane region" description="Helical" evidence="1">
    <location>
        <begin position="96"/>
        <end position="114"/>
    </location>
</feature>
<feature type="transmembrane region" description="Helical" evidence="1">
    <location>
        <begin position="61"/>
        <end position="84"/>
    </location>
</feature>
<keyword evidence="1" id="KW-1133">Transmembrane helix</keyword>
<evidence type="ECO:0000313" key="2">
    <source>
        <dbReference type="EMBL" id="RDI62496.1"/>
    </source>
</evidence>
<evidence type="ECO:0000256" key="1">
    <source>
        <dbReference type="SAM" id="Phobius"/>
    </source>
</evidence>
<dbReference type="AlphaFoldDB" id="A0A370HVE4"/>
<sequence>MRYFLVLLPCTLLVLFFIHDMDMALRAPACATPADLDGWCLPIGWEGPFADDWANHSRRNAIIGASLNLSAGLLALGLSVFVAVRPSSSGGRIGMILQIQALLLLALTLKSLMLNDPS</sequence>
<accession>A0A370HVE4</accession>
<dbReference type="EMBL" id="QQBB01000001">
    <property type="protein sequence ID" value="RDI62496.1"/>
    <property type="molecule type" value="Genomic_DNA"/>
</dbReference>
<organism evidence="2 3">
    <name type="scientific">Microvirga subterranea</name>
    <dbReference type="NCBI Taxonomy" id="186651"/>
    <lineage>
        <taxon>Bacteria</taxon>
        <taxon>Pseudomonadati</taxon>
        <taxon>Pseudomonadota</taxon>
        <taxon>Alphaproteobacteria</taxon>
        <taxon>Hyphomicrobiales</taxon>
        <taxon>Methylobacteriaceae</taxon>
        <taxon>Microvirga</taxon>
    </lineage>
</organism>
<dbReference type="Proteomes" id="UP000254925">
    <property type="component" value="Unassembled WGS sequence"/>
</dbReference>
<gene>
    <name evidence="2" type="ORF">DES45_101766</name>
</gene>
<name>A0A370HVE4_9HYPH</name>
<keyword evidence="3" id="KW-1185">Reference proteome</keyword>
<protein>
    <submittedName>
        <fullName evidence="2">Uncharacterized protein</fullName>
    </submittedName>
</protein>
<evidence type="ECO:0000313" key="3">
    <source>
        <dbReference type="Proteomes" id="UP000254925"/>
    </source>
</evidence>
<keyword evidence="1" id="KW-0472">Membrane</keyword>
<reference evidence="2 3" key="1">
    <citation type="submission" date="2018-07" db="EMBL/GenBank/DDBJ databases">
        <title>Genomic Encyclopedia of Type Strains, Phase IV (KMG-IV): sequencing the most valuable type-strain genomes for metagenomic binning, comparative biology and taxonomic classification.</title>
        <authorList>
            <person name="Goeker M."/>
        </authorList>
    </citation>
    <scope>NUCLEOTIDE SEQUENCE [LARGE SCALE GENOMIC DNA]</scope>
    <source>
        <strain evidence="2 3">DSM 14364</strain>
    </source>
</reference>
<proteinExistence type="predicted"/>
<keyword evidence="1" id="KW-0812">Transmembrane</keyword>
<comment type="caution">
    <text evidence="2">The sequence shown here is derived from an EMBL/GenBank/DDBJ whole genome shotgun (WGS) entry which is preliminary data.</text>
</comment>